<evidence type="ECO:0000313" key="3">
    <source>
        <dbReference type="Proteomes" id="UP000515152"/>
    </source>
</evidence>
<organism evidence="3 4">
    <name type="scientific">Clupea harengus</name>
    <name type="common">Atlantic herring</name>
    <dbReference type="NCBI Taxonomy" id="7950"/>
    <lineage>
        <taxon>Eukaryota</taxon>
        <taxon>Metazoa</taxon>
        <taxon>Chordata</taxon>
        <taxon>Craniata</taxon>
        <taxon>Vertebrata</taxon>
        <taxon>Euteleostomi</taxon>
        <taxon>Actinopterygii</taxon>
        <taxon>Neopterygii</taxon>
        <taxon>Teleostei</taxon>
        <taxon>Clupei</taxon>
        <taxon>Clupeiformes</taxon>
        <taxon>Clupeoidei</taxon>
        <taxon>Clupeidae</taxon>
        <taxon>Clupea</taxon>
    </lineage>
</organism>
<dbReference type="GeneID" id="122132944"/>
<dbReference type="KEGG" id="char:122132944"/>
<gene>
    <name evidence="4" type="primary">LOC122132944</name>
</gene>
<evidence type="ECO:0000259" key="2">
    <source>
        <dbReference type="Pfam" id="PF01562"/>
    </source>
</evidence>
<evidence type="ECO:0000313" key="4">
    <source>
        <dbReference type="RefSeq" id="XP_042563891.1"/>
    </source>
</evidence>
<feature type="domain" description="Peptidase M12B propeptide" evidence="2">
    <location>
        <begin position="75"/>
        <end position="168"/>
    </location>
</feature>
<keyword evidence="1" id="KW-1015">Disulfide bond</keyword>
<evidence type="ECO:0000256" key="1">
    <source>
        <dbReference type="ARBA" id="ARBA00023157"/>
    </source>
</evidence>
<sequence>MALKCRLSDEDTCGQGAISASFGNISVKQARDEPRVMGRHVAIATSLHICCCHSLNLVSGTLAGDHGGLNRDYALVTPVEVDSLGRYVTHDVTRHGRSRRSLPAMPPTPPGPVHYRMSAFGRDWHLELTPSAVLAPGFTVQTLGSEGIATEMTPDPAIHGCLYQGIIRNHTASSAAISTCAGLVSLTAAPQVCEQGGQ</sequence>
<accession>A0A8M1KIJ7</accession>
<dbReference type="OrthoDB" id="412680at2759"/>
<dbReference type="AlphaFoldDB" id="A0A8M1KIJ7"/>
<keyword evidence="3" id="KW-1185">Reference proteome</keyword>
<name>A0A8M1KIJ7_CLUHA</name>
<protein>
    <submittedName>
        <fullName evidence="4">A disintegrin and metalloproteinase with thrombospondin motifs 18-like</fullName>
    </submittedName>
</protein>
<dbReference type="RefSeq" id="XP_042563891.1">
    <property type="nucleotide sequence ID" value="XM_042707957.1"/>
</dbReference>
<reference evidence="4" key="1">
    <citation type="submission" date="2025-08" db="UniProtKB">
        <authorList>
            <consortium name="RefSeq"/>
        </authorList>
    </citation>
    <scope>IDENTIFICATION</scope>
</reference>
<dbReference type="Proteomes" id="UP000515152">
    <property type="component" value="Chromosome 6"/>
</dbReference>
<proteinExistence type="predicted"/>
<dbReference type="InterPro" id="IPR002870">
    <property type="entry name" value="Peptidase_M12B_N"/>
</dbReference>
<dbReference type="Pfam" id="PF01562">
    <property type="entry name" value="Pep_M12B_propep"/>
    <property type="match status" value="1"/>
</dbReference>